<dbReference type="Gene3D" id="3.30.565.10">
    <property type="entry name" value="Histidine kinase-like ATPase, C-terminal domain"/>
    <property type="match status" value="1"/>
</dbReference>
<dbReference type="Pfam" id="PF06580">
    <property type="entry name" value="His_kinase"/>
    <property type="match status" value="1"/>
</dbReference>
<name>A0AAJ5WA72_9SPHI</name>
<dbReference type="Proteomes" id="UP001214530">
    <property type="component" value="Chromosome"/>
</dbReference>
<keyword evidence="3" id="KW-0418">Kinase</keyword>
<evidence type="ECO:0000256" key="1">
    <source>
        <dbReference type="SAM" id="Phobius"/>
    </source>
</evidence>
<dbReference type="AlphaFoldDB" id="A0AAJ5WA72"/>
<keyword evidence="1" id="KW-0472">Membrane</keyword>
<dbReference type="InterPro" id="IPR050640">
    <property type="entry name" value="Bact_2-comp_sensor_kinase"/>
</dbReference>
<dbReference type="GO" id="GO:0016020">
    <property type="term" value="C:membrane"/>
    <property type="evidence" value="ECO:0007669"/>
    <property type="project" value="InterPro"/>
</dbReference>
<accession>A0AAJ5WA72</accession>
<evidence type="ECO:0000313" key="3">
    <source>
        <dbReference type="EMBL" id="WEK20887.1"/>
    </source>
</evidence>
<dbReference type="GO" id="GO:0000155">
    <property type="term" value="F:phosphorelay sensor kinase activity"/>
    <property type="evidence" value="ECO:0007669"/>
    <property type="project" value="InterPro"/>
</dbReference>
<dbReference type="PANTHER" id="PTHR34220">
    <property type="entry name" value="SENSOR HISTIDINE KINASE YPDA"/>
    <property type="match status" value="1"/>
</dbReference>
<feature type="transmembrane region" description="Helical" evidence="1">
    <location>
        <begin position="75"/>
        <end position="93"/>
    </location>
</feature>
<protein>
    <submittedName>
        <fullName evidence="3">Histidine kinase</fullName>
    </submittedName>
</protein>
<dbReference type="InterPro" id="IPR036890">
    <property type="entry name" value="HATPase_C_sf"/>
</dbReference>
<dbReference type="InterPro" id="IPR010559">
    <property type="entry name" value="Sig_transdc_His_kin_internal"/>
</dbReference>
<feature type="domain" description="Signal transduction histidine kinase internal region" evidence="2">
    <location>
        <begin position="159"/>
        <end position="238"/>
    </location>
</feature>
<feature type="transmembrane region" description="Helical" evidence="1">
    <location>
        <begin position="37"/>
        <end position="63"/>
    </location>
</feature>
<dbReference type="EMBL" id="CP119313">
    <property type="protein sequence ID" value="WEK20887.1"/>
    <property type="molecule type" value="Genomic_DNA"/>
</dbReference>
<evidence type="ECO:0000259" key="2">
    <source>
        <dbReference type="Pfam" id="PF06580"/>
    </source>
</evidence>
<keyword evidence="3" id="KW-0808">Transferase</keyword>
<evidence type="ECO:0000313" key="4">
    <source>
        <dbReference type="Proteomes" id="UP001214530"/>
    </source>
</evidence>
<feature type="transmembrane region" description="Helical" evidence="1">
    <location>
        <begin position="12"/>
        <end position="31"/>
    </location>
</feature>
<proteinExistence type="predicted"/>
<gene>
    <name evidence="3" type="ORF">P0Y49_07025</name>
</gene>
<sequence length="360" mass="42235">MNRNFYLANNRILTHILFWIAYILIYTGVHAEGEKGLFYYLLIELQGLPAAMLVAYINLYILFPRYFKTKKYGTYALTATLLLFTASLLHRILIEKYIEPTFYPTTTFREPIFVWYMLLKGMLWILSPVLMFTLVVKIYQQWFQQEQQHQEILKEKLSAELSFLKAQVHPHFLFNTLNNLYALTLESSPAAPKVVLKLSELMSYMLYDSQSSYTSLEKEFKHIQNYIELEQLRYGNRLEVSLNISGDVSAIRLPPFLLIPFIENAFKHGVSDQTDQVWVTVDLKYKSGLLTLKVENSCTNQPEQRETINEADYKKGIGLQNVKRRLELIYPGQHELLIHKETERFTVDLRINNPEHKANE</sequence>
<reference evidence="3" key="1">
    <citation type="submission" date="2023-03" db="EMBL/GenBank/DDBJ databases">
        <title>Andean soil-derived lignocellulolytic bacterial consortium as a source of novel taxa and putative plastic-active enzymes.</title>
        <authorList>
            <person name="Diaz-Garcia L."/>
            <person name="Chuvochina M."/>
            <person name="Feuerriegel G."/>
            <person name="Bunk B."/>
            <person name="Sproer C."/>
            <person name="Streit W.R."/>
            <person name="Rodriguez L.M."/>
            <person name="Overmann J."/>
            <person name="Jimenez D.J."/>
        </authorList>
    </citation>
    <scope>NUCLEOTIDE SEQUENCE</scope>
    <source>
        <strain evidence="3">MAG 3858</strain>
    </source>
</reference>
<organism evidence="3 4">
    <name type="scientific">Candidatus Pedobacter colombiensis</name>
    <dbReference type="NCBI Taxonomy" id="3121371"/>
    <lineage>
        <taxon>Bacteria</taxon>
        <taxon>Pseudomonadati</taxon>
        <taxon>Bacteroidota</taxon>
        <taxon>Sphingobacteriia</taxon>
        <taxon>Sphingobacteriales</taxon>
        <taxon>Sphingobacteriaceae</taxon>
        <taxon>Pedobacter</taxon>
    </lineage>
</organism>
<keyword evidence="1" id="KW-0812">Transmembrane</keyword>
<dbReference type="SUPFAM" id="SSF55874">
    <property type="entry name" value="ATPase domain of HSP90 chaperone/DNA topoisomerase II/histidine kinase"/>
    <property type="match status" value="1"/>
</dbReference>
<dbReference type="PANTHER" id="PTHR34220:SF7">
    <property type="entry name" value="SENSOR HISTIDINE KINASE YPDA"/>
    <property type="match status" value="1"/>
</dbReference>
<keyword evidence="1" id="KW-1133">Transmembrane helix</keyword>
<feature type="transmembrane region" description="Helical" evidence="1">
    <location>
        <begin position="113"/>
        <end position="136"/>
    </location>
</feature>